<dbReference type="EMBL" id="DROD01000739">
    <property type="protein sequence ID" value="HHJ53856.1"/>
    <property type="molecule type" value="Genomic_DNA"/>
</dbReference>
<dbReference type="Pfam" id="PF00704">
    <property type="entry name" value="Glyco_hydro_18"/>
    <property type="match status" value="1"/>
</dbReference>
<feature type="chain" id="PRO_5030817877" description="GH18 domain-containing protein" evidence="5">
    <location>
        <begin position="18"/>
        <end position="489"/>
    </location>
</feature>
<protein>
    <recommendedName>
        <fullName evidence="6">GH18 domain-containing protein</fullName>
    </recommendedName>
</protein>
<dbReference type="Proteomes" id="UP000886124">
    <property type="component" value="Unassembled WGS sequence"/>
</dbReference>
<dbReference type="SUPFAM" id="SSF51445">
    <property type="entry name" value="(Trans)glycosidases"/>
    <property type="match status" value="1"/>
</dbReference>
<feature type="signal peptide" evidence="5">
    <location>
        <begin position="1"/>
        <end position="17"/>
    </location>
</feature>
<evidence type="ECO:0000256" key="5">
    <source>
        <dbReference type="SAM" id="SignalP"/>
    </source>
</evidence>
<evidence type="ECO:0000256" key="2">
    <source>
        <dbReference type="ARBA" id="ARBA00023295"/>
    </source>
</evidence>
<proteinExistence type="inferred from homology"/>
<feature type="non-terminal residue" evidence="7">
    <location>
        <position position="489"/>
    </location>
</feature>
<dbReference type="InterPro" id="IPR051887">
    <property type="entry name" value="GH18_Domain-Containing"/>
</dbReference>
<accession>A0A7V5PRL5</accession>
<dbReference type="SMART" id="SM00636">
    <property type="entry name" value="Glyco_18"/>
    <property type="match status" value="1"/>
</dbReference>
<evidence type="ECO:0000256" key="1">
    <source>
        <dbReference type="ARBA" id="ARBA00022801"/>
    </source>
</evidence>
<dbReference type="InterPro" id="IPR011583">
    <property type="entry name" value="Chitinase_II/V-like_cat"/>
</dbReference>
<dbReference type="InterPro" id="IPR017853">
    <property type="entry name" value="GH"/>
</dbReference>
<sequence length="489" mass="55433">MKKRFVLILLLTLPVHTVVSQTGEQPHSIHWQEWEAHRHLPKMPSLFDSIGRDIEPLAMGKRQLLQRTVFGYLPDWQYKSARSFLQYDLLSHLAAFDFTVNSSGYIANPSYWPWTDVINAAHNEGVKVIMVAVNFNRDAIHTLLTDAGAKNNFFRQAKAKINQYKLDGINVDFEGLYSADRGSLLNNFMKDLTDYMHREVPGSEVSFAGPAVNWGGWDLAGLANSCDYIFIMGYAFYGSWSSTSGPGAPLTGGSYNITNTVTVQYAQVTENHPEKLILGVPYYGTRWQTADNRAYSSTVDYINHPRFVTAIKEGENYDLNWDGKSQTPWYAYQIGNDWYQVWFDSRYSLSLKYDLADTKNLRGVGMWALGYDLDRSDLWNELRVRYAPGTVPLLPDRPDGLIVRAAGEGDLILVDLNLPEFADGFYLYWAKDRQMFRDSLFFPGSRGYVTGLDKGELYFLKVRCVNSRSLSPYSAIMAATTTGSPRALI</sequence>
<evidence type="ECO:0000256" key="3">
    <source>
        <dbReference type="RuleBase" id="RU000489"/>
    </source>
</evidence>
<keyword evidence="2 3" id="KW-0326">Glycosidase</keyword>
<dbReference type="PANTHER" id="PTHR46290:SF1">
    <property type="entry name" value="DI-N-ACETYLCHITOBIASE"/>
    <property type="match status" value="1"/>
</dbReference>
<evidence type="ECO:0000259" key="6">
    <source>
        <dbReference type="PROSITE" id="PS51910"/>
    </source>
</evidence>
<keyword evidence="1 3" id="KW-0378">Hydrolase</keyword>
<evidence type="ECO:0000313" key="7">
    <source>
        <dbReference type="EMBL" id="HHJ53856.1"/>
    </source>
</evidence>
<reference evidence="7" key="1">
    <citation type="journal article" date="2020" name="mSystems">
        <title>Genome- and Community-Level Interaction Insights into Carbon Utilization and Element Cycling Functions of Hydrothermarchaeota in Hydrothermal Sediment.</title>
        <authorList>
            <person name="Zhou Z."/>
            <person name="Liu Y."/>
            <person name="Xu W."/>
            <person name="Pan J."/>
            <person name="Luo Z.H."/>
            <person name="Li M."/>
        </authorList>
    </citation>
    <scope>NUCLEOTIDE SEQUENCE [LARGE SCALE GENOMIC DNA]</scope>
    <source>
        <strain evidence="7">HyVt-527</strain>
    </source>
</reference>
<dbReference type="PROSITE" id="PS51910">
    <property type="entry name" value="GH18_2"/>
    <property type="match status" value="1"/>
</dbReference>
<dbReference type="InterPro" id="IPR001223">
    <property type="entry name" value="Glyco_hydro18_cat"/>
</dbReference>
<comment type="caution">
    <text evidence="7">The sequence shown here is derived from an EMBL/GenBank/DDBJ whole genome shotgun (WGS) entry which is preliminary data.</text>
</comment>
<dbReference type="Gene3D" id="3.10.50.10">
    <property type="match status" value="1"/>
</dbReference>
<dbReference type="PANTHER" id="PTHR46290">
    <property type="entry name" value="DI-N-ACETYLCHITOBIASE"/>
    <property type="match status" value="1"/>
</dbReference>
<name>A0A7V5PRL5_CALAY</name>
<evidence type="ECO:0000256" key="4">
    <source>
        <dbReference type="RuleBase" id="RU004453"/>
    </source>
</evidence>
<dbReference type="Gene3D" id="3.20.20.80">
    <property type="entry name" value="Glycosidases"/>
    <property type="match status" value="1"/>
</dbReference>
<organism evidence="7">
    <name type="scientific">Caldithrix abyssi</name>
    <dbReference type="NCBI Taxonomy" id="187145"/>
    <lineage>
        <taxon>Bacteria</taxon>
        <taxon>Pseudomonadati</taxon>
        <taxon>Calditrichota</taxon>
        <taxon>Calditrichia</taxon>
        <taxon>Calditrichales</taxon>
        <taxon>Calditrichaceae</taxon>
        <taxon>Caldithrix</taxon>
    </lineage>
</organism>
<keyword evidence="5" id="KW-0732">Signal</keyword>
<comment type="similarity">
    <text evidence="4">Belongs to the glycosyl hydrolase 18 family.</text>
</comment>
<dbReference type="InterPro" id="IPR001579">
    <property type="entry name" value="Glyco_hydro_18_chit_AS"/>
</dbReference>
<feature type="domain" description="GH18" evidence="6">
    <location>
        <begin position="67"/>
        <end position="389"/>
    </location>
</feature>
<dbReference type="PROSITE" id="PS01095">
    <property type="entry name" value="GH18_1"/>
    <property type="match status" value="1"/>
</dbReference>
<gene>
    <name evidence="7" type="ORF">ENJ89_11720</name>
</gene>
<dbReference type="GO" id="GO:0004553">
    <property type="term" value="F:hydrolase activity, hydrolyzing O-glycosyl compounds"/>
    <property type="evidence" value="ECO:0007669"/>
    <property type="project" value="InterPro"/>
</dbReference>
<dbReference type="AlphaFoldDB" id="A0A7V5PRL5"/>
<dbReference type="InterPro" id="IPR036116">
    <property type="entry name" value="FN3_sf"/>
</dbReference>
<dbReference type="GO" id="GO:0008061">
    <property type="term" value="F:chitin binding"/>
    <property type="evidence" value="ECO:0007669"/>
    <property type="project" value="InterPro"/>
</dbReference>
<dbReference type="GO" id="GO:0009313">
    <property type="term" value="P:oligosaccharide catabolic process"/>
    <property type="evidence" value="ECO:0007669"/>
    <property type="project" value="TreeGrafter"/>
</dbReference>
<dbReference type="InterPro" id="IPR029070">
    <property type="entry name" value="Chitinase_insertion_sf"/>
</dbReference>
<dbReference type="SUPFAM" id="SSF49265">
    <property type="entry name" value="Fibronectin type III"/>
    <property type="match status" value="1"/>
</dbReference>